<dbReference type="STRING" id="448386.A0A2V3IEV5"/>
<name>A0A2V3IEV5_9FLOR</name>
<dbReference type="InterPro" id="IPR004242">
    <property type="entry name" value="Transposase_21"/>
</dbReference>
<evidence type="ECO:0000313" key="2">
    <source>
        <dbReference type="Proteomes" id="UP000247409"/>
    </source>
</evidence>
<organism evidence="1 2">
    <name type="scientific">Gracilariopsis chorda</name>
    <dbReference type="NCBI Taxonomy" id="448386"/>
    <lineage>
        <taxon>Eukaryota</taxon>
        <taxon>Rhodophyta</taxon>
        <taxon>Florideophyceae</taxon>
        <taxon>Rhodymeniophycidae</taxon>
        <taxon>Gracilariales</taxon>
        <taxon>Gracilariaceae</taxon>
        <taxon>Gracilariopsis</taxon>
    </lineage>
</organism>
<evidence type="ECO:0000313" key="1">
    <source>
        <dbReference type="EMBL" id="PXF40619.1"/>
    </source>
</evidence>
<dbReference type="Pfam" id="PF02992">
    <property type="entry name" value="Transposase_21"/>
    <property type="match status" value="1"/>
</dbReference>
<proteinExistence type="predicted"/>
<gene>
    <name evidence="1" type="ORF">BWQ96_09670</name>
</gene>
<reference evidence="1 2" key="1">
    <citation type="journal article" date="2018" name="Mol. Biol. Evol.">
        <title>Analysis of the draft genome of the red seaweed Gracilariopsis chorda provides insights into genome size evolution in Rhodophyta.</title>
        <authorList>
            <person name="Lee J."/>
            <person name="Yang E.C."/>
            <person name="Graf L."/>
            <person name="Yang J.H."/>
            <person name="Qiu H."/>
            <person name="Zel Zion U."/>
            <person name="Chan C.X."/>
            <person name="Stephens T.G."/>
            <person name="Weber A.P.M."/>
            <person name="Boo G.H."/>
            <person name="Boo S.M."/>
            <person name="Kim K.M."/>
            <person name="Shin Y."/>
            <person name="Jung M."/>
            <person name="Lee S.J."/>
            <person name="Yim H.S."/>
            <person name="Lee J.H."/>
            <person name="Bhattacharya D."/>
            <person name="Yoon H.S."/>
        </authorList>
    </citation>
    <scope>NUCLEOTIDE SEQUENCE [LARGE SCALE GENOMIC DNA]</scope>
    <source>
        <strain evidence="1 2">SKKU-2015</strain>
        <tissue evidence="1">Whole body</tissue>
    </source>
</reference>
<accession>A0A2V3IEV5</accession>
<protein>
    <submittedName>
        <fullName evidence="1">Uncharacterized protein</fullName>
    </submittedName>
</protein>
<dbReference type="OrthoDB" id="3261594at2759"/>
<keyword evidence="2" id="KW-1185">Reference proteome</keyword>
<sequence>MHNVWGEHNLDNDIFLAVSADGFQPFKNRQEDERSIATINFNLHPSQRYKRRNVLPLGFVPGPRELGKLHSFLQPLINELIRMPSDGFPMKFYDGIIRKVRVHLIYISRDQPAVSKLIQGVYYRTTGGGGHYYYPPTVRENETGETKRLFDIRNLPHRATQQTTETIGKLSSANSTERARIRNETGIRSGSIFFTLPLADPHRIASGFGPYAFFPHDVMHLFYNIQRELICLWLSMPNESFFLQQRVVEEVDVEPTNWGYSISGQLTPKPRLISDFRRWKAADHKAFSLNFALIILDRVFSEQDLNGLELLVKVIDISFRTAVRDTDVQTLCDIATKYFDHFEQKYYR</sequence>
<comment type="caution">
    <text evidence="1">The sequence shown here is derived from an EMBL/GenBank/DDBJ whole genome shotgun (WGS) entry which is preliminary data.</text>
</comment>
<dbReference type="Proteomes" id="UP000247409">
    <property type="component" value="Unassembled WGS sequence"/>
</dbReference>
<dbReference type="EMBL" id="NBIV01000277">
    <property type="protein sequence ID" value="PXF40619.1"/>
    <property type="molecule type" value="Genomic_DNA"/>
</dbReference>
<dbReference type="AlphaFoldDB" id="A0A2V3IEV5"/>